<keyword evidence="2" id="KW-1185">Reference proteome</keyword>
<organism evidence="1 2">
    <name type="scientific">Flexivirga alba</name>
    <dbReference type="NCBI Taxonomy" id="702742"/>
    <lineage>
        <taxon>Bacteria</taxon>
        <taxon>Bacillati</taxon>
        <taxon>Actinomycetota</taxon>
        <taxon>Actinomycetes</taxon>
        <taxon>Micrococcales</taxon>
        <taxon>Dermacoccaceae</taxon>
        <taxon>Flexivirga</taxon>
    </lineage>
</organism>
<evidence type="ECO:0000313" key="1">
    <source>
        <dbReference type="EMBL" id="MFC6705337.1"/>
    </source>
</evidence>
<reference evidence="2" key="1">
    <citation type="journal article" date="2019" name="Int. J. Syst. Evol. Microbiol.">
        <title>The Global Catalogue of Microorganisms (GCM) 10K type strain sequencing project: providing services to taxonomists for standard genome sequencing and annotation.</title>
        <authorList>
            <consortium name="The Broad Institute Genomics Platform"/>
            <consortium name="The Broad Institute Genome Sequencing Center for Infectious Disease"/>
            <person name="Wu L."/>
            <person name="Ma J."/>
        </authorList>
    </citation>
    <scope>NUCLEOTIDE SEQUENCE [LARGE SCALE GENOMIC DNA]</scope>
    <source>
        <strain evidence="2">CCUG 58127</strain>
    </source>
</reference>
<dbReference type="Proteomes" id="UP001596298">
    <property type="component" value="Unassembled WGS sequence"/>
</dbReference>
<proteinExistence type="predicted"/>
<sequence length="74" mass="7525">MAVAVTRVDGDVDGTLDGLLASVLLDDAAVAGTFDAVVFETALVLVLHPASGNATRLAALAKTTADFIPHIFMA</sequence>
<gene>
    <name evidence="1" type="ORF">ACFQDH_08675</name>
</gene>
<dbReference type="EMBL" id="JBHSWH010000001">
    <property type="protein sequence ID" value="MFC6705337.1"/>
    <property type="molecule type" value="Genomic_DNA"/>
</dbReference>
<accession>A0ABW2AEL7</accession>
<evidence type="ECO:0000313" key="2">
    <source>
        <dbReference type="Proteomes" id="UP001596298"/>
    </source>
</evidence>
<name>A0ABW2AEL7_9MICO</name>
<protein>
    <submittedName>
        <fullName evidence="1">Uncharacterized protein</fullName>
    </submittedName>
</protein>
<comment type="caution">
    <text evidence="1">The sequence shown here is derived from an EMBL/GenBank/DDBJ whole genome shotgun (WGS) entry which is preliminary data.</text>
</comment>